<organism evidence="2 3">
    <name type="scientific">Conyzicola nivalis</name>
    <dbReference type="NCBI Taxonomy" id="1477021"/>
    <lineage>
        <taxon>Bacteria</taxon>
        <taxon>Bacillati</taxon>
        <taxon>Actinomycetota</taxon>
        <taxon>Actinomycetes</taxon>
        <taxon>Micrococcales</taxon>
        <taxon>Microbacteriaceae</taxon>
        <taxon>Conyzicola</taxon>
    </lineage>
</organism>
<feature type="domain" description="SGNH hydrolase-type esterase" evidence="1">
    <location>
        <begin position="56"/>
        <end position="210"/>
    </location>
</feature>
<dbReference type="AlphaFoldDB" id="A0A916SQC9"/>
<comment type="caution">
    <text evidence="2">The sequence shown here is derived from an EMBL/GenBank/DDBJ whole genome shotgun (WGS) entry which is preliminary data.</text>
</comment>
<sequence length="231" mass="24025">MTRKRVLFTAGAVILLTLGINATTVVWPVSTIAEGRVGPSIPQAVAPIATPTTFAVVGDSISARASREGLDMSSGSWTTYASQAGAEFVAEGWAQSGAKLLEMSANVTPVTADVLVVLAGTNDLGGELTVENRLMLVTEIAEKSAAQRVILSSVPPLDRDPAASTAWNAALRQLAADNSWTFVDPWQTMRTPEGTYVAQYTLDGMHPTGEAAVIAGGALRLAIVATPSMDA</sequence>
<dbReference type="InterPro" id="IPR013830">
    <property type="entry name" value="SGNH_hydro"/>
</dbReference>
<accession>A0A916SQC9</accession>
<dbReference type="GO" id="GO:0004622">
    <property type="term" value="F:phosphatidylcholine lysophospholipase activity"/>
    <property type="evidence" value="ECO:0007669"/>
    <property type="project" value="TreeGrafter"/>
</dbReference>
<protein>
    <recommendedName>
        <fullName evidence="1">SGNH hydrolase-type esterase domain-containing protein</fullName>
    </recommendedName>
</protein>
<dbReference type="InterPro" id="IPR051532">
    <property type="entry name" value="Ester_Hydrolysis_Enzymes"/>
</dbReference>
<keyword evidence="3" id="KW-1185">Reference proteome</keyword>
<dbReference type="Gene3D" id="3.40.50.1110">
    <property type="entry name" value="SGNH hydrolase"/>
    <property type="match status" value="1"/>
</dbReference>
<dbReference type="Proteomes" id="UP000606922">
    <property type="component" value="Unassembled WGS sequence"/>
</dbReference>
<dbReference type="EMBL" id="BMGB01000002">
    <property type="protein sequence ID" value="GGB12830.1"/>
    <property type="molecule type" value="Genomic_DNA"/>
</dbReference>
<name>A0A916SQC9_9MICO</name>
<dbReference type="RefSeq" id="WP_188511487.1">
    <property type="nucleotide sequence ID" value="NZ_BMGB01000002.1"/>
</dbReference>
<proteinExistence type="predicted"/>
<evidence type="ECO:0000313" key="3">
    <source>
        <dbReference type="Proteomes" id="UP000606922"/>
    </source>
</evidence>
<evidence type="ECO:0000259" key="1">
    <source>
        <dbReference type="Pfam" id="PF13472"/>
    </source>
</evidence>
<evidence type="ECO:0000313" key="2">
    <source>
        <dbReference type="EMBL" id="GGB12830.1"/>
    </source>
</evidence>
<dbReference type="PANTHER" id="PTHR30383:SF5">
    <property type="entry name" value="SGNH HYDROLASE-TYPE ESTERASE DOMAIN-CONTAINING PROTEIN"/>
    <property type="match status" value="1"/>
</dbReference>
<reference evidence="2" key="1">
    <citation type="journal article" date="2014" name="Int. J. Syst. Evol. Microbiol.">
        <title>Complete genome sequence of Corynebacterium casei LMG S-19264T (=DSM 44701T), isolated from a smear-ripened cheese.</title>
        <authorList>
            <consortium name="US DOE Joint Genome Institute (JGI-PGF)"/>
            <person name="Walter F."/>
            <person name="Albersmeier A."/>
            <person name="Kalinowski J."/>
            <person name="Ruckert C."/>
        </authorList>
    </citation>
    <scope>NUCLEOTIDE SEQUENCE</scope>
    <source>
        <strain evidence="2">CGMCC 1.12813</strain>
    </source>
</reference>
<dbReference type="CDD" id="cd00229">
    <property type="entry name" value="SGNH_hydrolase"/>
    <property type="match status" value="1"/>
</dbReference>
<dbReference type="SUPFAM" id="SSF52266">
    <property type="entry name" value="SGNH hydrolase"/>
    <property type="match status" value="1"/>
</dbReference>
<gene>
    <name evidence="2" type="ORF">GCM10010979_29020</name>
</gene>
<reference evidence="2" key="2">
    <citation type="submission" date="2020-09" db="EMBL/GenBank/DDBJ databases">
        <authorList>
            <person name="Sun Q."/>
            <person name="Zhou Y."/>
        </authorList>
    </citation>
    <scope>NUCLEOTIDE SEQUENCE</scope>
    <source>
        <strain evidence="2">CGMCC 1.12813</strain>
    </source>
</reference>
<dbReference type="PANTHER" id="PTHR30383">
    <property type="entry name" value="THIOESTERASE 1/PROTEASE 1/LYSOPHOSPHOLIPASE L1"/>
    <property type="match status" value="1"/>
</dbReference>
<dbReference type="Pfam" id="PF13472">
    <property type="entry name" value="Lipase_GDSL_2"/>
    <property type="match status" value="1"/>
</dbReference>
<dbReference type="InterPro" id="IPR036514">
    <property type="entry name" value="SGNH_hydro_sf"/>
</dbReference>